<dbReference type="GO" id="GO:0003677">
    <property type="term" value="F:DNA binding"/>
    <property type="evidence" value="ECO:0007669"/>
    <property type="project" value="InterPro"/>
</dbReference>
<accession>A0AA88WN45</accession>
<keyword evidence="6" id="KW-1185">Reference proteome</keyword>
<organism evidence="5 6">
    <name type="scientific">Escallonia herrerae</name>
    <dbReference type="NCBI Taxonomy" id="1293975"/>
    <lineage>
        <taxon>Eukaryota</taxon>
        <taxon>Viridiplantae</taxon>
        <taxon>Streptophyta</taxon>
        <taxon>Embryophyta</taxon>
        <taxon>Tracheophyta</taxon>
        <taxon>Spermatophyta</taxon>
        <taxon>Magnoliopsida</taxon>
        <taxon>eudicotyledons</taxon>
        <taxon>Gunneridae</taxon>
        <taxon>Pentapetalae</taxon>
        <taxon>asterids</taxon>
        <taxon>campanulids</taxon>
        <taxon>Escalloniales</taxon>
        <taxon>Escalloniaceae</taxon>
        <taxon>Escallonia</taxon>
    </lineage>
</organism>
<sequence>MQLMNVEGLTRENVASHLQKYRLYLKRMQGLSSEGPSPSDHLFASTPVPQSLHEPAGSWHMPVSMNYSPKMMQMRVYRHPGAGGSYHAFESHPCNNYGSSYHVQGPKDSFKSYYACFNKVKLLSHHLDLGVTFAAIARSVRPKTPLCFPLNKSSPKNMADLLDRVEKYLQAKEDLVLPQEETHTSLKMRDRLDGQAPDNEPKRSRAPFSGLLTPLNASQEHILNQIKGQNIIKWPKPMRMLAQKKNSTYTTTSIKITTTITEDYKILQRKIENLIFKAISSSSSKRNNR</sequence>
<comment type="caution">
    <text evidence="5">The sequence shown here is derived from an EMBL/GenBank/DDBJ whole genome shotgun (WGS) entry which is preliminary data.</text>
</comment>
<dbReference type="PANTHER" id="PTHR31442:SF29">
    <property type="entry name" value="HOMEODOMAIN-LIKE SUPERFAMILY PROTEIN"/>
    <property type="match status" value="1"/>
</dbReference>
<dbReference type="InterPro" id="IPR009057">
    <property type="entry name" value="Homeodomain-like_sf"/>
</dbReference>
<dbReference type="NCBIfam" id="TIGR01557">
    <property type="entry name" value="myb_SHAQKYF"/>
    <property type="match status" value="1"/>
</dbReference>
<feature type="compositionally biased region" description="Basic and acidic residues" evidence="4">
    <location>
        <begin position="179"/>
        <end position="203"/>
    </location>
</feature>
<dbReference type="SUPFAM" id="SSF46689">
    <property type="entry name" value="Homeodomain-like"/>
    <property type="match status" value="1"/>
</dbReference>
<dbReference type="GO" id="GO:0005634">
    <property type="term" value="C:nucleus"/>
    <property type="evidence" value="ECO:0007669"/>
    <property type="project" value="TreeGrafter"/>
</dbReference>
<reference evidence="5" key="1">
    <citation type="submission" date="2022-12" db="EMBL/GenBank/DDBJ databases">
        <title>Draft genome assemblies for two species of Escallonia (Escalloniales).</title>
        <authorList>
            <person name="Chanderbali A."/>
            <person name="Dervinis C."/>
            <person name="Anghel I."/>
            <person name="Soltis D."/>
            <person name="Soltis P."/>
            <person name="Zapata F."/>
        </authorList>
    </citation>
    <scope>NUCLEOTIDE SEQUENCE</scope>
    <source>
        <strain evidence="5">UCBG64.0493</strain>
        <tissue evidence="5">Leaf</tissue>
    </source>
</reference>
<gene>
    <name evidence="5" type="ORF">RJ639_038671</name>
</gene>
<keyword evidence="1" id="KW-0805">Transcription regulation</keyword>
<dbReference type="GO" id="GO:0003700">
    <property type="term" value="F:DNA-binding transcription factor activity"/>
    <property type="evidence" value="ECO:0007669"/>
    <property type="project" value="InterPro"/>
</dbReference>
<dbReference type="InterPro" id="IPR006447">
    <property type="entry name" value="Myb_dom_plants"/>
</dbReference>
<keyword evidence="3" id="KW-0539">Nucleus</keyword>
<name>A0AA88WN45_9ASTE</name>
<evidence type="ECO:0000313" key="6">
    <source>
        <dbReference type="Proteomes" id="UP001188597"/>
    </source>
</evidence>
<evidence type="ECO:0000256" key="2">
    <source>
        <dbReference type="ARBA" id="ARBA00023163"/>
    </source>
</evidence>
<dbReference type="EMBL" id="JAVXUP010000361">
    <property type="protein sequence ID" value="KAK3029874.1"/>
    <property type="molecule type" value="Genomic_DNA"/>
</dbReference>
<evidence type="ECO:0000256" key="3">
    <source>
        <dbReference type="ARBA" id="ARBA00023242"/>
    </source>
</evidence>
<evidence type="ECO:0000256" key="1">
    <source>
        <dbReference type="ARBA" id="ARBA00023015"/>
    </source>
</evidence>
<dbReference type="Gene3D" id="1.10.10.60">
    <property type="entry name" value="Homeodomain-like"/>
    <property type="match status" value="1"/>
</dbReference>
<protein>
    <submittedName>
        <fullName evidence="5">Uncharacterized protein</fullName>
    </submittedName>
</protein>
<evidence type="ECO:0000313" key="5">
    <source>
        <dbReference type="EMBL" id="KAK3029874.1"/>
    </source>
</evidence>
<dbReference type="Proteomes" id="UP001188597">
    <property type="component" value="Unassembled WGS sequence"/>
</dbReference>
<dbReference type="AlphaFoldDB" id="A0AA88WN45"/>
<keyword evidence="2" id="KW-0804">Transcription</keyword>
<dbReference type="InterPro" id="IPR044841">
    <property type="entry name" value="LUX/BOA-like"/>
</dbReference>
<proteinExistence type="predicted"/>
<feature type="region of interest" description="Disordered" evidence="4">
    <location>
        <begin position="179"/>
        <end position="208"/>
    </location>
</feature>
<evidence type="ECO:0000256" key="4">
    <source>
        <dbReference type="SAM" id="MobiDB-lite"/>
    </source>
</evidence>
<dbReference type="PANTHER" id="PTHR31442">
    <property type="entry name" value="HOMEODOMAIN-LIKE SUPERFAMILY PROTEIN-RELATED"/>
    <property type="match status" value="1"/>
</dbReference>